<sequence>MKAIVIDKPGSLDNLYVTEMPSPHPQAGEVRVVVHAAGLNPADYKFIQRGFRSWQYPFIPGVDVAGIIDAVGPGVTDWQVGDAVYYHGNLSKPGGFAELAITPAHAIAPAPKNISLTEAAALPCAGFTAYQVLHRKLHINSDQTILINGGAGGVGGFAVQLAAIAGLQIISTCSSRNFQWVRHLGAHEVIDYNTEDVTARVREITNGRGVDAIVDTVSSANATASLDMLAFGGGIACVAALPDFRKLQSFSKAISVHDVALGGAYLSGDIKAQKDLARIGTEFSHLVTAGKIAPMLEEVIKLEEIPQALQRLLQGHVRGKIVAQIRNQGNV</sequence>
<proteinExistence type="predicted"/>
<protein>
    <submittedName>
        <fullName evidence="3">Zinc-binding alcohol dehydrogenase</fullName>
    </submittedName>
</protein>
<dbReference type="GO" id="GO:0016491">
    <property type="term" value="F:oxidoreductase activity"/>
    <property type="evidence" value="ECO:0007669"/>
    <property type="project" value="InterPro"/>
</dbReference>
<dbReference type="InterPro" id="IPR011032">
    <property type="entry name" value="GroES-like_sf"/>
</dbReference>
<dbReference type="SUPFAM" id="SSF51735">
    <property type="entry name" value="NAD(P)-binding Rossmann-fold domains"/>
    <property type="match status" value="1"/>
</dbReference>
<dbReference type="Gene3D" id="3.40.50.720">
    <property type="entry name" value="NAD(P)-binding Rossmann-like Domain"/>
    <property type="match status" value="1"/>
</dbReference>
<evidence type="ECO:0000313" key="3">
    <source>
        <dbReference type="EMBL" id="HGG00249.1"/>
    </source>
</evidence>
<comment type="caution">
    <text evidence="3">The sequence shown here is derived from an EMBL/GenBank/DDBJ whole genome shotgun (WGS) entry which is preliminary data.</text>
</comment>
<dbReference type="InterPro" id="IPR020843">
    <property type="entry name" value="ER"/>
</dbReference>
<accession>A0A7C3ZUH9</accession>
<reference evidence="3" key="1">
    <citation type="journal article" date="2020" name="mSystems">
        <title>Genome- and Community-Level Interaction Insights into Carbon Utilization and Element Cycling Functions of Hydrothermarchaeota in Hydrothermal Sediment.</title>
        <authorList>
            <person name="Zhou Z."/>
            <person name="Liu Y."/>
            <person name="Xu W."/>
            <person name="Pan J."/>
            <person name="Luo Z.H."/>
            <person name="Li M."/>
        </authorList>
    </citation>
    <scope>NUCLEOTIDE SEQUENCE [LARGE SCALE GENOMIC DNA]</scope>
    <source>
        <strain evidence="3">SpSt-374</strain>
    </source>
</reference>
<evidence type="ECO:0000256" key="1">
    <source>
        <dbReference type="ARBA" id="ARBA00022857"/>
    </source>
</evidence>
<dbReference type="InterPro" id="IPR051603">
    <property type="entry name" value="Zinc-ADH_QOR/CCCR"/>
</dbReference>
<name>A0A7C3ZUH9_9CYAN</name>
<feature type="domain" description="Enoyl reductase (ER)" evidence="2">
    <location>
        <begin position="10"/>
        <end position="323"/>
    </location>
</feature>
<dbReference type="EMBL" id="DSPX01000059">
    <property type="protein sequence ID" value="HGG00249.1"/>
    <property type="molecule type" value="Genomic_DNA"/>
</dbReference>
<dbReference type="PANTHER" id="PTHR44154">
    <property type="entry name" value="QUINONE OXIDOREDUCTASE"/>
    <property type="match status" value="1"/>
</dbReference>
<dbReference type="SMART" id="SM00829">
    <property type="entry name" value="PKS_ER"/>
    <property type="match status" value="1"/>
</dbReference>
<dbReference type="AlphaFoldDB" id="A0A7C3ZUH9"/>
<keyword evidence="1" id="KW-0521">NADP</keyword>
<dbReference type="InterPro" id="IPR036291">
    <property type="entry name" value="NAD(P)-bd_dom_sf"/>
</dbReference>
<dbReference type="Pfam" id="PF13602">
    <property type="entry name" value="ADH_zinc_N_2"/>
    <property type="match status" value="1"/>
</dbReference>
<evidence type="ECO:0000259" key="2">
    <source>
        <dbReference type="SMART" id="SM00829"/>
    </source>
</evidence>
<gene>
    <name evidence="3" type="ORF">ENR15_06245</name>
</gene>
<dbReference type="Gene3D" id="3.90.180.10">
    <property type="entry name" value="Medium-chain alcohol dehydrogenases, catalytic domain"/>
    <property type="match status" value="1"/>
</dbReference>
<dbReference type="SUPFAM" id="SSF50129">
    <property type="entry name" value="GroES-like"/>
    <property type="match status" value="1"/>
</dbReference>
<dbReference type="PANTHER" id="PTHR44154:SF1">
    <property type="entry name" value="QUINONE OXIDOREDUCTASE"/>
    <property type="match status" value="1"/>
</dbReference>
<organism evidence="3">
    <name type="scientific">Planktothricoides sp. SpSt-374</name>
    <dbReference type="NCBI Taxonomy" id="2282167"/>
    <lineage>
        <taxon>Bacteria</taxon>
        <taxon>Bacillati</taxon>
        <taxon>Cyanobacteriota</taxon>
        <taxon>Cyanophyceae</taxon>
        <taxon>Oscillatoriophycideae</taxon>
        <taxon>Oscillatoriales</taxon>
        <taxon>Oscillatoriaceae</taxon>
        <taxon>Planktothricoides</taxon>
    </lineage>
</organism>
<dbReference type="Pfam" id="PF08240">
    <property type="entry name" value="ADH_N"/>
    <property type="match status" value="1"/>
</dbReference>
<dbReference type="InterPro" id="IPR013154">
    <property type="entry name" value="ADH-like_N"/>
</dbReference>
<dbReference type="CDD" id="cd08271">
    <property type="entry name" value="MDR5"/>
    <property type="match status" value="1"/>
</dbReference>